<keyword evidence="3" id="KW-0786">Thiamine pyrophosphate</keyword>
<comment type="caution">
    <text evidence="7">The sequence shown here is derived from an EMBL/GenBank/DDBJ whole genome shotgun (WGS) entry which is preliminary data.</text>
</comment>
<dbReference type="Pfam" id="PF02779">
    <property type="entry name" value="Transket_pyr"/>
    <property type="match status" value="1"/>
</dbReference>
<dbReference type="InterPro" id="IPR009014">
    <property type="entry name" value="Transketo_C/PFOR_II"/>
</dbReference>
<dbReference type="PANTHER" id="PTHR43257:SF3">
    <property type="entry name" value="ACETOIN:2,6-DICHLOROPHENOLINDOPHENOL OXIDOREDUCTASE SUBUNIT BETA"/>
    <property type="match status" value="1"/>
</dbReference>
<feature type="domain" description="Transketolase-like pyrimidine-binding" evidence="6">
    <location>
        <begin position="22"/>
        <end position="207"/>
    </location>
</feature>
<dbReference type="GO" id="GO:0016491">
    <property type="term" value="F:oxidoreductase activity"/>
    <property type="evidence" value="ECO:0007669"/>
    <property type="project" value="UniProtKB-KW"/>
</dbReference>
<dbReference type="InterPro" id="IPR029061">
    <property type="entry name" value="THDP-binding"/>
</dbReference>
<dbReference type="InterPro" id="IPR033248">
    <property type="entry name" value="Transketolase_C"/>
</dbReference>
<protein>
    <recommendedName>
        <fullName evidence="4">2-oxoisovalerate dehydrogenase subunit beta</fullName>
    </recommendedName>
    <alternativeName>
        <fullName evidence="5">Branched-chain alpha-keto acid dehydrogenase E1 component beta chain</fullName>
    </alternativeName>
</protein>
<keyword evidence="2" id="KW-0560">Oxidoreductase</keyword>
<sequence>MSTNIKDVSQRNVDQPRRKSRISYRMAINEALMQEMSRDPRVILLGEDIAGGMGADGEQDTWGGAMGVTQGLMGKFGRERVLDTPLQEAAFVGAAIGAATTGLRPVVELMFNNFIGVCMDQLLNQAPKLRYMLGGKVTTPVTIRTVYGAGLRIAAQHSNSYHSILTHIPGLKVAMPSSAYDAKGLLITAMRDNDPVIFFEHIMLFDKEGEVPEEPYTIPFGEANVLREGKDVTIVAFGRMVHLAVEAADSLKKVGIHCTVIDPRTTSPLDEDTILESVEETGRLVVVDEANPRCSIATDVAALVSDKAFGSLRAPIKTVTAPHGHVPFSPELEDAYLPNASKIEAAVKEVVGYRHV</sequence>
<dbReference type="InterPro" id="IPR005475">
    <property type="entry name" value="Transketolase-like_Pyr-bd"/>
</dbReference>
<dbReference type="SUPFAM" id="SSF52518">
    <property type="entry name" value="Thiamin diphosphate-binding fold (THDP-binding)"/>
    <property type="match status" value="1"/>
</dbReference>
<dbReference type="NCBIfam" id="NF006667">
    <property type="entry name" value="PRK09212.1"/>
    <property type="match status" value="1"/>
</dbReference>
<gene>
    <name evidence="7" type="ORF">DOZ80_02860</name>
</gene>
<evidence type="ECO:0000256" key="2">
    <source>
        <dbReference type="ARBA" id="ARBA00023002"/>
    </source>
</evidence>
<dbReference type="Gene3D" id="3.40.50.920">
    <property type="match status" value="1"/>
</dbReference>
<proteinExistence type="predicted"/>
<dbReference type="SMART" id="SM00861">
    <property type="entry name" value="Transket_pyr"/>
    <property type="match status" value="1"/>
</dbReference>
<dbReference type="RefSeq" id="WP_111280086.1">
    <property type="nucleotide sequence ID" value="NZ_QLIN01000001.1"/>
</dbReference>
<evidence type="ECO:0000259" key="6">
    <source>
        <dbReference type="SMART" id="SM00861"/>
    </source>
</evidence>
<dbReference type="Pfam" id="PF02780">
    <property type="entry name" value="Transketolase_C"/>
    <property type="match status" value="1"/>
</dbReference>
<dbReference type="EMBL" id="QLIN01000001">
    <property type="protein sequence ID" value="RAI72498.1"/>
    <property type="molecule type" value="Genomic_DNA"/>
</dbReference>
<evidence type="ECO:0000256" key="5">
    <source>
        <dbReference type="ARBA" id="ARBA00082400"/>
    </source>
</evidence>
<organism evidence="7 8">
    <name type="scientific">Pseudomonas fluorescens</name>
    <dbReference type="NCBI Taxonomy" id="294"/>
    <lineage>
        <taxon>Bacteria</taxon>
        <taxon>Pseudomonadati</taxon>
        <taxon>Pseudomonadota</taxon>
        <taxon>Gammaproteobacteria</taxon>
        <taxon>Pseudomonadales</taxon>
        <taxon>Pseudomonadaceae</taxon>
        <taxon>Pseudomonas</taxon>
    </lineage>
</organism>
<evidence type="ECO:0000313" key="7">
    <source>
        <dbReference type="EMBL" id="RAI72498.1"/>
    </source>
</evidence>
<dbReference type="PANTHER" id="PTHR43257">
    <property type="entry name" value="PYRUVATE DEHYDROGENASE E1 COMPONENT BETA SUBUNIT"/>
    <property type="match status" value="1"/>
</dbReference>
<evidence type="ECO:0000313" key="8">
    <source>
        <dbReference type="Proteomes" id="UP000249493"/>
    </source>
</evidence>
<reference evidence="7 8" key="1">
    <citation type="submission" date="2018-06" db="EMBL/GenBank/DDBJ databases">
        <authorList>
            <person name="Zhirakovskaya E."/>
        </authorList>
    </citation>
    <scope>NUCLEOTIDE SEQUENCE [LARGE SCALE GENOMIC DNA]</scope>
    <source>
        <strain evidence="7 8">LY3</strain>
    </source>
</reference>
<comment type="function">
    <text evidence="1">The branched-chain alpha-keto dehydrogenase complex catalyzes the overall conversion of alpha-keto acids to acyl-CoA and CO(2). It contains multiple copies of three enzymatic components: branched-chain alpha-keto acid decarboxylase (E1), lipoamide acyltransferase (E2) and lipoamide dehydrogenase (E3).</text>
</comment>
<dbReference type="Proteomes" id="UP000249493">
    <property type="component" value="Unassembled WGS sequence"/>
</dbReference>
<dbReference type="AlphaFoldDB" id="A0A327NIX0"/>
<accession>A0A327NIX0</accession>
<dbReference type="SUPFAM" id="SSF52922">
    <property type="entry name" value="TK C-terminal domain-like"/>
    <property type="match status" value="1"/>
</dbReference>
<evidence type="ECO:0000256" key="3">
    <source>
        <dbReference type="ARBA" id="ARBA00023052"/>
    </source>
</evidence>
<evidence type="ECO:0000256" key="4">
    <source>
        <dbReference type="ARBA" id="ARBA00070795"/>
    </source>
</evidence>
<name>A0A327NIX0_PSEFL</name>
<dbReference type="CDD" id="cd07036">
    <property type="entry name" value="TPP_PYR_E1-PDHc-beta_like"/>
    <property type="match status" value="1"/>
</dbReference>
<dbReference type="Gene3D" id="3.40.50.970">
    <property type="match status" value="1"/>
</dbReference>
<evidence type="ECO:0000256" key="1">
    <source>
        <dbReference type="ARBA" id="ARBA00002859"/>
    </source>
</evidence>
<dbReference type="FunFam" id="3.40.50.920:FF:000001">
    <property type="entry name" value="Pyruvate dehydrogenase E1 beta subunit"/>
    <property type="match status" value="1"/>
</dbReference>
<dbReference type="FunFam" id="3.40.50.970:FF:000001">
    <property type="entry name" value="Pyruvate dehydrogenase E1 beta subunit"/>
    <property type="match status" value="1"/>
</dbReference>